<sequence>MLSALLILFVTSLIVLDVLGRGLFNKPLTGTVEIVSNIIVVIAFLQISYSIQTNGMFHTDMFVNLLPEGLKKFVRLLGELAGAALLGMMIYASWEPMLHSWSIGEYFGGGQFRFPVYPVRTVVVFCCCLAFLNYLLRAFDAVTGSNSSVSQEEL</sequence>
<dbReference type="EMBL" id="FPBD01000010">
    <property type="protein sequence ID" value="SFU14691.1"/>
    <property type="molecule type" value="Genomic_DNA"/>
</dbReference>
<gene>
    <name evidence="11" type="ORF">SAMN05444141_11045</name>
</gene>
<dbReference type="Pfam" id="PF04290">
    <property type="entry name" value="DctQ"/>
    <property type="match status" value="1"/>
</dbReference>
<comment type="subunit">
    <text evidence="9">The complex comprises the extracytoplasmic solute receptor protein and the two transmembrane proteins.</text>
</comment>
<comment type="caution">
    <text evidence="9">Lacks conserved residue(s) required for the propagation of feature annotation.</text>
</comment>
<feature type="domain" description="Tripartite ATP-independent periplasmic transporters DctQ component" evidence="10">
    <location>
        <begin position="12"/>
        <end position="143"/>
    </location>
</feature>
<comment type="similarity">
    <text evidence="8 9">Belongs to the TRAP transporter small permease family.</text>
</comment>
<protein>
    <recommendedName>
        <fullName evidence="9">TRAP transporter small permease protein</fullName>
    </recommendedName>
</protein>
<keyword evidence="5 9" id="KW-0812">Transmembrane</keyword>
<name>A0A1I7DSK8_9HYPH</name>
<evidence type="ECO:0000256" key="5">
    <source>
        <dbReference type="ARBA" id="ARBA00022692"/>
    </source>
</evidence>
<evidence type="ECO:0000256" key="4">
    <source>
        <dbReference type="ARBA" id="ARBA00022519"/>
    </source>
</evidence>
<comment type="function">
    <text evidence="9">Part of the tripartite ATP-independent periplasmic (TRAP) transport system.</text>
</comment>
<keyword evidence="6 9" id="KW-1133">Transmembrane helix</keyword>
<keyword evidence="12" id="KW-1185">Reference proteome</keyword>
<dbReference type="InterPro" id="IPR055348">
    <property type="entry name" value="DctQ"/>
</dbReference>
<dbReference type="PANTHER" id="PTHR35011">
    <property type="entry name" value="2,3-DIKETO-L-GULONATE TRAP TRANSPORTER SMALL PERMEASE PROTEIN YIAM"/>
    <property type="match status" value="1"/>
</dbReference>
<keyword evidence="7 9" id="KW-0472">Membrane</keyword>
<dbReference type="GO" id="GO:0005886">
    <property type="term" value="C:plasma membrane"/>
    <property type="evidence" value="ECO:0007669"/>
    <property type="project" value="UniProtKB-SubCell"/>
</dbReference>
<keyword evidence="4 9" id="KW-0997">Cell inner membrane</keyword>
<evidence type="ECO:0000256" key="7">
    <source>
        <dbReference type="ARBA" id="ARBA00023136"/>
    </source>
</evidence>
<organism evidence="11 12">
    <name type="scientific">Pseudovibrio denitrificans</name>
    <dbReference type="NCBI Taxonomy" id="258256"/>
    <lineage>
        <taxon>Bacteria</taxon>
        <taxon>Pseudomonadati</taxon>
        <taxon>Pseudomonadota</taxon>
        <taxon>Alphaproteobacteria</taxon>
        <taxon>Hyphomicrobiales</taxon>
        <taxon>Stappiaceae</taxon>
        <taxon>Pseudovibrio</taxon>
    </lineage>
</organism>
<feature type="transmembrane region" description="Helical" evidence="9">
    <location>
        <begin position="73"/>
        <end position="94"/>
    </location>
</feature>
<evidence type="ECO:0000256" key="1">
    <source>
        <dbReference type="ARBA" id="ARBA00004429"/>
    </source>
</evidence>
<evidence type="ECO:0000256" key="6">
    <source>
        <dbReference type="ARBA" id="ARBA00022989"/>
    </source>
</evidence>
<evidence type="ECO:0000256" key="9">
    <source>
        <dbReference type="RuleBase" id="RU369079"/>
    </source>
</evidence>
<feature type="transmembrane region" description="Helical" evidence="9">
    <location>
        <begin position="30"/>
        <end position="52"/>
    </location>
</feature>
<proteinExistence type="inferred from homology"/>
<evidence type="ECO:0000256" key="8">
    <source>
        <dbReference type="ARBA" id="ARBA00038436"/>
    </source>
</evidence>
<evidence type="ECO:0000256" key="3">
    <source>
        <dbReference type="ARBA" id="ARBA00022475"/>
    </source>
</evidence>
<comment type="subcellular location">
    <subcellularLocation>
        <location evidence="1 9">Cell inner membrane</location>
        <topology evidence="1 9">Multi-pass membrane protein</topology>
    </subcellularLocation>
</comment>
<dbReference type="RefSeq" id="WP_008549104.1">
    <property type="nucleotide sequence ID" value="NZ_FPBD01000010.1"/>
</dbReference>
<evidence type="ECO:0000256" key="2">
    <source>
        <dbReference type="ARBA" id="ARBA00022448"/>
    </source>
</evidence>
<dbReference type="InterPro" id="IPR007387">
    <property type="entry name" value="TRAP_DctQ"/>
</dbReference>
<evidence type="ECO:0000259" key="10">
    <source>
        <dbReference type="Pfam" id="PF04290"/>
    </source>
</evidence>
<dbReference type="Proteomes" id="UP000183371">
    <property type="component" value="Unassembled WGS sequence"/>
</dbReference>
<reference evidence="12" key="1">
    <citation type="submission" date="2016-10" db="EMBL/GenBank/DDBJ databases">
        <authorList>
            <person name="Varghese N."/>
            <person name="Submissions S."/>
        </authorList>
    </citation>
    <scope>NUCLEOTIDE SEQUENCE [LARGE SCALE GENOMIC DNA]</scope>
    <source>
        <strain evidence="12">DSM 17465</strain>
    </source>
</reference>
<feature type="transmembrane region" description="Helical" evidence="9">
    <location>
        <begin position="114"/>
        <end position="136"/>
    </location>
</feature>
<keyword evidence="2 9" id="KW-0813">Transport</keyword>
<accession>A0A1I7DSK8</accession>
<evidence type="ECO:0000313" key="11">
    <source>
        <dbReference type="EMBL" id="SFU14691.1"/>
    </source>
</evidence>
<dbReference type="AlphaFoldDB" id="A0A1I7DSK8"/>
<dbReference type="GO" id="GO:0022857">
    <property type="term" value="F:transmembrane transporter activity"/>
    <property type="evidence" value="ECO:0007669"/>
    <property type="project" value="UniProtKB-UniRule"/>
</dbReference>
<keyword evidence="3" id="KW-1003">Cell membrane</keyword>
<evidence type="ECO:0000313" key="12">
    <source>
        <dbReference type="Proteomes" id="UP000183371"/>
    </source>
</evidence>